<dbReference type="PANTHER" id="PTHR48016:SF56">
    <property type="entry name" value="MAPKK KINASE"/>
    <property type="match status" value="1"/>
</dbReference>
<accession>A0A485KUI1</accession>
<feature type="region of interest" description="Disordered" evidence="6">
    <location>
        <begin position="634"/>
        <end position="675"/>
    </location>
</feature>
<keyword evidence="1" id="KW-0808">Transferase</keyword>
<feature type="compositionally biased region" description="Basic and acidic residues" evidence="6">
    <location>
        <begin position="54"/>
        <end position="81"/>
    </location>
</feature>
<dbReference type="InterPro" id="IPR050538">
    <property type="entry name" value="MAP_kinase_kinase_kinase"/>
</dbReference>
<dbReference type="InterPro" id="IPR008271">
    <property type="entry name" value="Ser/Thr_kinase_AS"/>
</dbReference>
<feature type="compositionally biased region" description="Basic and acidic residues" evidence="6">
    <location>
        <begin position="506"/>
        <end position="525"/>
    </location>
</feature>
<feature type="compositionally biased region" description="Low complexity" evidence="6">
    <location>
        <begin position="381"/>
        <end position="394"/>
    </location>
</feature>
<feature type="domain" description="Protein kinase" evidence="7">
    <location>
        <begin position="110"/>
        <end position="368"/>
    </location>
</feature>
<organism evidence="9 10">
    <name type="scientific">Aphanomyces stellatus</name>
    <dbReference type="NCBI Taxonomy" id="120398"/>
    <lineage>
        <taxon>Eukaryota</taxon>
        <taxon>Sar</taxon>
        <taxon>Stramenopiles</taxon>
        <taxon>Oomycota</taxon>
        <taxon>Saprolegniomycetes</taxon>
        <taxon>Saprolegniales</taxon>
        <taxon>Verrucalvaceae</taxon>
        <taxon>Aphanomyces</taxon>
    </lineage>
</organism>
<dbReference type="Gene3D" id="1.10.510.10">
    <property type="entry name" value="Transferase(Phosphotransferase) domain 1"/>
    <property type="match status" value="1"/>
</dbReference>
<dbReference type="EMBL" id="CAADRA010005335">
    <property type="protein sequence ID" value="VFT88660.1"/>
    <property type="molecule type" value="Genomic_DNA"/>
</dbReference>
<evidence type="ECO:0000313" key="8">
    <source>
        <dbReference type="EMBL" id="KAF0697495.1"/>
    </source>
</evidence>
<dbReference type="AlphaFoldDB" id="A0A485KUI1"/>
<dbReference type="InterPro" id="IPR011009">
    <property type="entry name" value="Kinase-like_dom_sf"/>
</dbReference>
<evidence type="ECO:0000259" key="7">
    <source>
        <dbReference type="PROSITE" id="PS50011"/>
    </source>
</evidence>
<dbReference type="PROSITE" id="PS50011">
    <property type="entry name" value="PROTEIN_KINASE_DOM"/>
    <property type="match status" value="1"/>
</dbReference>
<feature type="binding site" evidence="5">
    <location>
        <position position="139"/>
    </location>
    <ligand>
        <name>ATP</name>
        <dbReference type="ChEBI" id="CHEBI:30616"/>
    </ligand>
</feature>
<dbReference type="Proteomes" id="UP000332933">
    <property type="component" value="Unassembled WGS sequence"/>
</dbReference>
<dbReference type="GO" id="GO:0005524">
    <property type="term" value="F:ATP binding"/>
    <property type="evidence" value="ECO:0007669"/>
    <property type="project" value="UniProtKB-UniRule"/>
</dbReference>
<dbReference type="GO" id="GO:0004672">
    <property type="term" value="F:protein kinase activity"/>
    <property type="evidence" value="ECO:0007669"/>
    <property type="project" value="InterPro"/>
</dbReference>
<dbReference type="InterPro" id="IPR017441">
    <property type="entry name" value="Protein_kinase_ATP_BS"/>
</dbReference>
<evidence type="ECO:0000256" key="1">
    <source>
        <dbReference type="ARBA" id="ARBA00022679"/>
    </source>
</evidence>
<dbReference type="SUPFAM" id="SSF56112">
    <property type="entry name" value="Protein kinase-like (PK-like)"/>
    <property type="match status" value="1"/>
</dbReference>
<feature type="region of interest" description="Disordered" evidence="6">
    <location>
        <begin position="476"/>
        <end position="580"/>
    </location>
</feature>
<dbReference type="CDD" id="cd06606">
    <property type="entry name" value="STKc_MAPKKK"/>
    <property type="match status" value="1"/>
</dbReference>
<dbReference type="OrthoDB" id="266718at2759"/>
<feature type="compositionally biased region" description="Basic and acidic residues" evidence="6">
    <location>
        <begin position="536"/>
        <end position="550"/>
    </location>
</feature>
<evidence type="ECO:0000256" key="4">
    <source>
        <dbReference type="ARBA" id="ARBA00022840"/>
    </source>
</evidence>
<proteinExistence type="predicted"/>
<keyword evidence="3" id="KW-0418">Kinase</keyword>
<feature type="region of interest" description="Disordered" evidence="6">
    <location>
        <begin position="594"/>
        <end position="615"/>
    </location>
</feature>
<evidence type="ECO:0000256" key="6">
    <source>
        <dbReference type="SAM" id="MobiDB-lite"/>
    </source>
</evidence>
<evidence type="ECO:0000313" key="10">
    <source>
        <dbReference type="Proteomes" id="UP000332933"/>
    </source>
</evidence>
<dbReference type="Pfam" id="PF00069">
    <property type="entry name" value="Pkinase"/>
    <property type="match status" value="1"/>
</dbReference>
<feature type="compositionally biased region" description="Acidic residues" evidence="6">
    <location>
        <begin position="85"/>
        <end position="102"/>
    </location>
</feature>
<feature type="region of interest" description="Disordered" evidence="6">
    <location>
        <begin position="365"/>
        <end position="405"/>
    </location>
</feature>
<reference evidence="8" key="2">
    <citation type="submission" date="2019-06" db="EMBL/GenBank/DDBJ databases">
        <title>Genomics analysis of Aphanomyces spp. identifies a new class of oomycete effector associated with host adaptation.</title>
        <authorList>
            <person name="Gaulin E."/>
        </authorList>
    </citation>
    <scope>NUCLEOTIDE SEQUENCE</scope>
    <source>
        <strain evidence="8">CBS 578.67</strain>
    </source>
</reference>
<keyword evidence="2 5" id="KW-0547">Nucleotide-binding</keyword>
<dbReference type="SMART" id="SM00220">
    <property type="entry name" value="S_TKc"/>
    <property type="match status" value="1"/>
</dbReference>
<evidence type="ECO:0000256" key="2">
    <source>
        <dbReference type="ARBA" id="ARBA00022741"/>
    </source>
</evidence>
<dbReference type="EMBL" id="VJMH01005314">
    <property type="protein sequence ID" value="KAF0697495.1"/>
    <property type="molecule type" value="Genomic_DNA"/>
</dbReference>
<name>A0A485KUI1_9STRA</name>
<evidence type="ECO:0000313" key="9">
    <source>
        <dbReference type="EMBL" id="VFT88660.1"/>
    </source>
</evidence>
<sequence>MGGGQSKALEQDSVDLAAISAVNPTPPSSPKAAVHGPPSPSPRSHVPTATTEASLDHDGGGPRVGDAPRDTVRTAELERTSDNYSDVDGDSGGDDGSSEDDGSTTMGFAWKKGEILGSGSFGSVYLARNETTGDLMAVKEISYVDETPDDVRAIQDEVELLRSLSHPNIVAYVGSDFDHTTSTLYIFTEWVPGGSLEDNSKTFGCSEAVAQTYLAQILLGVQYLHTRQVVHYDIKPSNILIDQHGTVKLADFGASRLLGATSVAKNRSMRGTPYYMAPEVIKQEARDTKADIWSVGCTVLKMLTGTPLWKAMQFQTQVALFFHVANLTAPPPLPDSLSDDARSFVLACLQVRPEDRWTAEQLLGHPFARPPGRHLPKRSLTSASTAAGTASSYTRRQSRTAMTSHRKANMLTLDMGDDAETSAAAGGMARSCRTADSGGKELLPMADKKPRKKKPTTDERDAVARVHPVAVLPLTTRSNGIGEGVDVDDDQYGDIGRGSVLPAAHADSKADGKRRDEDAKNHELSKLPSLSPPKARKMEGASRLSQHMEKSGSSPARRAEPRIHSVVADDPIKDGTGCKSRRLSLQTAVVHDDEAAHMPKIPTTERRSLAAERPDARHVVPDAIFDETPILTDAARRERDAALEREDQKRRTKEMKERQWREEQEEYKRSLHRAE</sequence>
<reference evidence="9 10" key="1">
    <citation type="submission" date="2019-03" db="EMBL/GenBank/DDBJ databases">
        <authorList>
            <person name="Gaulin E."/>
            <person name="Dumas B."/>
        </authorList>
    </citation>
    <scope>NUCLEOTIDE SEQUENCE [LARGE SCALE GENOMIC DNA]</scope>
    <source>
        <strain evidence="9">CBS 568.67</strain>
    </source>
</reference>
<dbReference type="PANTHER" id="PTHR48016">
    <property type="entry name" value="MAP KINASE KINASE KINASE SSK2-RELATED-RELATED"/>
    <property type="match status" value="1"/>
</dbReference>
<dbReference type="PROSITE" id="PS00107">
    <property type="entry name" value="PROTEIN_KINASE_ATP"/>
    <property type="match status" value="1"/>
</dbReference>
<dbReference type="PROSITE" id="PS00108">
    <property type="entry name" value="PROTEIN_KINASE_ST"/>
    <property type="match status" value="1"/>
</dbReference>
<dbReference type="InterPro" id="IPR000719">
    <property type="entry name" value="Prot_kinase_dom"/>
</dbReference>
<gene>
    <name evidence="9" type="primary">Aste57867_11805</name>
    <name evidence="8" type="ORF">As57867_011760</name>
    <name evidence="9" type="ORF">ASTE57867_11805</name>
</gene>
<evidence type="ECO:0000256" key="3">
    <source>
        <dbReference type="ARBA" id="ARBA00022777"/>
    </source>
</evidence>
<keyword evidence="10" id="KW-1185">Reference proteome</keyword>
<feature type="region of interest" description="Disordered" evidence="6">
    <location>
        <begin position="422"/>
        <end position="463"/>
    </location>
</feature>
<feature type="region of interest" description="Disordered" evidence="6">
    <location>
        <begin position="1"/>
        <end position="105"/>
    </location>
</feature>
<keyword evidence="4 5" id="KW-0067">ATP-binding</keyword>
<protein>
    <submittedName>
        <fullName evidence="9">Aste57867_11805 protein</fullName>
    </submittedName>
</protein>
<evidence type="ECO:0000256" key="5">
    <source>
        <dbReference type="PROSITE-ProRule" id="PRU10141"/>
    </source>
</evidence>